<keyword evidence="4" id="KW-1185">Reference proteome</keyword>
<dbReference type="Proteomes" id="UP000450676">
    <property type="component" value="Unassembled WGS sequence"/>
</dbReference>
<organism evidence="3 4">
    <name type="scientific">Pseudoduganella aquatica</name>
    <dbReference type="NCBI Taxonomy" id="2660641"/>
    <lineage>
        <taxon>Bacteria</taxon>
        <taxon>Pseudomonadati</taxon>
        <taxon>Pseudomonadota</taxon>
        <taxon>Betaproteobacteria</taxon>
        <taxon>Burkholderiales</taxon>
        <taxon>Oxalobacteraceae</taxon>
        <taxon>Telluria group</taxon>
        <taxon>Pseudoduganella</taxon>
    </lineage>
</organism>
<keyword evidence="1" id="KW-0732">Signal</keyword>
<accession>A0A7X4KMM7</accession>
<feature type="signal peptide" evidence="1">
    <location>
        <begin position="1"/>
        <end position="22"/>
    </location>
</feature>
<protein>
    <submittedName>
        <fullName evidence="3">PEP-CTERM sorting domain-containing protein</fullName>
    </submittedName>
</protein>
<evidence type="ECO:0000259" key="2">
    <source>
        <dbReference type="Pfam" id="PF07589"/>
    </source>
</evidence>
<dbReference type="NCBIfam" id="NF038126">
    <property type="entry name" value="PEP_CTERM_FxDxF"/>
    <property type="match status" value="1"/>
</dbReference>
<proteinExistence type="predicted"/>
<evidence type="ECO:0000256" key="1">
    <source>
        <dbReference type="SAM" id="SignalP"/>
    </source>
</evidence>
<dbReference type="NCBIfam" id="TIGR02595">
    <property type="entry name" value="PEP_CTERM"/>
    <property type="match status" value="1"/>
</dbReference>
<comment type="caution">
    <text evidence="3">The sequence shown here is derived from an EMBL/GenBank/DDBJ whole genome shotgun (WGS) entry which is preliminary data.</text>
</comment>
<dbReference type="Pfam" id="PF07589">
    <property type="entry name" value="PEP-CTERM"/>
    <property type="match status" value="1"/>
</dbReference>
<gene>
    <name evidence="3" type="ORF">GTP77_13285</name>
</gene>
<dbReference type="InterPro" id="IPR013424">
    <property type="entry name" value="Ice-binding_C"/>
</dbReference>
<feature type="domain" description="Ice-binding protein C-terminal" evidence="2">
    <location>
        <begin position="149"/>
        <end position="173"/>
    </location>
</feature>
<evidence type="ECO:0000313" key="3">
    <source>
        <dbReference type="EMBL" id="MYN08308.1"/>
    </source>
</evidence>
<reference evidence="3 4" key="1">
    <citation type="submission" date="2019-12" db="EMBL/GenBank/DDBJ databases">
        <title>Novel species isolated from a subtropical stream in China.</title>
        <authorList>
            <person name="Lu H."/>
        </authorList>
    </citation>
    <scope>NUCLEOTIDE SEQUENCE [LARGE SCALE GENOMIC DNA]</scope>
    <source>
        <strain evidence="3 4">FT127W</strain>
    </source>
</reference>
<dbReference type="EMBL" id="WWCU01000013">
    <property type="protein sequence ID" value="MYN08308.1"/>
    <property type="molecule type" value="Genomic_DNA"/>
</dbReference>
<dbReference type="RefSeq" id="WP_161072641.1">
    <property type="nucleotide sequence ID" value="NZ_CP086370.1"/>
</dbReference>
<sequence>MKSIAVALALVGATAGASLAHAADISQTTAAALTGNTAHFGRDLTAYSVGDLFTDRFTFTSGNLSNFVGGVISVSPGAGPLKNIDITGLSLYNAAGLVLGGSNHGNGAADVWTINSMGPLSAGSYYLQVSGTVLSANDASYAGHLTLAPVPEPATYGMMLGGLGVLGFLARRRKQQADSQA</sequence>
<evidence type="ECO:0000313" key="4">
    <source>
        <dbReference type="Proteomes" id="UP000450676"/>
    </source>
</evidence>
<feature type="chain" id="PRO_5030980457" evidence="1">
    <location>
        <begin position="23"/>
        <end position="181"/>
    </location>
</feature>
<dbReference type="AlphaFoldDB" id="A0A7X4KMM7"/>
<name>A0A7X4KMM7_9BURK</name>